<proteinExistence type="predicted"/>
<evidence type="ECO:0000313" key="2">
    <source>
        <dbReference type="Proteomes" id="UP000250235"/>
    </source>
</evidence>
<keyword evidence="2" id="KW-1185">Reference proteome</keyword>
<accession>A0A2Z6ZZ03</accession>
<dbReference type="EMBL" id="KV020498">
    <property type="protein sequence ID" value="KZV14484.1"/>
    <property type="molecule type" value="Genomic_DNA"/>
</dbReference>
<sequence>MRVIERLGNSQFSHMRCGLSVLDGAGYHDFSAGRGDDLAGGAPEGKRIPMITEDIRQDILFHRLSPSINTRHQGEAQSSPLFPDVPELLDVTVFARG</sequence>
<dbReference type="AlphaFoldDB" id="A0A2Z6ZZ03"/>
<reference evidence="1 2" key="1">
    <citation type="journal article" date="2015" name="Proc. Natl. Acad. Sci. U.S.A.">
        <title>The resurrection genome of Boea hygrometrica: A blueprint for survival of dehydration.</title>
        <authorList>
            <person name="Xiao L."/>
            <person name="Yang G."/>
            <person name="Zhang L."/>
            <person name="Yang X."/>
            <person name="Zhao S."/>
            <person name="Ji Z."/>
            <person name="Zhou Q."/>
            <person name="Hu M."/>
            <person name="Wang Y."/>
            <person name="Chen M."/>
            <person name="Xu Y."/>
            <person name="Jin H."/>
            <person name="Xiao X."/>
            <person name="Hu G."/>
            <person name="Bao F."/>
            <person name="Hu Y."/>
            <person name="Wan P."/>
            <person name="Li L."/>
            <person name="Deng X."/>
            <person name="Kuang T."/>
            <person name="Xiang C."/>
            <person name="Zhu J.K."/>
            <person name="Oliver M.J."/>
            <person name="He Y."/>
        </authorList>
    </citation>
    <scope>NUCLEOTIDE SEQUENCE [LARGE SCALE GENOMIC DNA]</scope>
    <source>
        <strain evidence="2">cv. XS01</strain>
    </source>
</reference>
<evidence type="ECO:0000313" key="1">
    <source>
        <dbReference type="EMBL" id="KZV14484.1"/>
    </source>
</evidence>
<gene>
    <name evidence="1" type="ORF">F511_42989</name>
</gene>
<dbReference type="Proteomes" id="UP000250235">
    <property type="component" value="Unassembled WGS sequence"/>
</dbReference>
<name>A0A2Z6ZZ03_9LAMI</name>
<protein>
    <submittedName>
        <fullName evidence="1">Uncharacterized protein</fullName>
    </submittedName>
</protein>
<organism evidence="1 2">
    <name type="scientific">Dorcoceras hygrometricum</name>
    <dbReference type="NCBI Taxonomy" id="472368"/>
    <lineage>
        <taxon>Eukaryota</taxon>
        <taxon>Viridiplantae</taxon>
        <taxon>Streptophyta</taxon>
        <taxon>Embryophyta</taxon>
        <taxon>Tracheophyta</taxon>
        <taxon>Spermatophyta</taxon>
        <taxon>Magnoliopsida</taxon>
        <taxon>eudicotyledons</taxon>
        <taxon>Gunneridae</taxon>
        <taxon>Pentapetalae</taxon>
        <taxon>asterids</taxon>
        <taxon>lamiids</taxon>
        <taxon>Lamiales</taxon>
        <taxon>Gesneriaceae</taxon>
        <taxon>Didymocarpoideae</taxon>
        <taxon>Trichosporeae</taxon>
        <taxon>Loxocarpinae</taxon>
        <taxon>Dorcoceras</taxon>
    </lineage>
</organism>